<gene>
    <name evidence="1" type="ORF">JCGZ_24310</name>
</gene>
<dbReference type="Proteomes" id="UP000027138">
    <property type="component" value="Unassembled WGS sequence"/>
</dbReference>
<accession>A0A067JZH4</accession>
<evidence type="ECO:0000313" key="1">
    <source>
        <dbReference type="EMBL" id="KDP24959.1"/>
    </source>
</evidence>
<protein>
    <recommendedName>
        <fullName evidence="3">Aminotransferase-like plant mobile domain-containing protein</fullName>
    </recommendedName>
</protein>
<dbReference type="OrthoDB" id="1704638at2759"/>
<sequence>MVELIGIDLPRIVGLGSASPALSTWAFEYFPYTRRELIHADLGLGLVPLAWRWYRSNLHTVRRKKSLRDLRAFFDTCSLEQVEVGPMIARLQSWIQADPHFQWSDALSQRRFVLSHPVLRQYYLGERVDLQIRGCRFVPYSPPKDMRAGKQMTLTAAHTEGIPHVEFILEGDYDEFCRIALMQPIGSRLDSSYRIGQSDDGADSRGAARTNFVLDSEGL</sequence>
<name>A0A067JZH4_JATCU</name>
<evidence type="ECO:0008006" key="3">
    <source>
        <dbReference type="Google" id="ProtNLM"/>
    </source>
</evidence>
<keyword evidence="2" id="KW-1185">Reference proteome</keyword>
<organism evidence="1 2">
    <name type="scientific">Jatropha curcas</name>
    <name type="common">Barbados nut</name>
    <dbReference type="NCBI Taxonomy" id="180498"/>
    <lineage>
        <taxon>Eukaryota</taxon>
        <taxon>Viridiplantae</taxon>
        <taxon>Streptophyta</taxon>
        <taxon>Embryophyta</taxon>
        <taxon>Tracheophyta</taxon>
        <taxon>Spermatophyta</taxon>
        <taxon>Magnoliopsida</taxon>
        <taxon>eudicotyledons</taxon>
        <taxon>Gunneridae</taxon>
        <taxon>Pentapetalae</taxon>
        <taxon>rosids</taxon>
        <taxon>fabids</taxon>
        <taxon>Malpighiales</taxon>
        <taxon>Euphorbiaceae</taxon>
        <taxon>Crotonoideae</taxon>
        <taxon>Jatropheae</taxon>
        <taxon>Jatropha</taxon>
    </lineage>
</organism>
<evidence type="ECO:0000313" key="2">
    <source>
        <dbReference type="Proteomes" id="UP000027138"/>
    </source>
</evidence>
<dbReference type="AlphaFoldDB" id="A0A067JZH4"/>
<proteinExistence type="predicted"/>
<dbReference type="EMBL" id="KK915011">
    <property type="protein sequence ID" value="KDP24959.1"/>
    <property type="molecule type" value="Genomic_DNA"/>
</dbReference>
<reference evidence="1 2" key="1">
    <citation type="journal article" date="2014" name="PLoS ONE">
        <title>Global Analysis of Gene Expression Profiles in Physic Nut (Jatropha curcas L.) Seedlings Exposed to Salt Stress.</title>
        <authorList>
            <person name="Zhang L."/>
            <person name="Zhang C."/>
            <person name="Wu P."/>
            <person name="Chen Y."/>
            <person name="Li M."/>
            <person name="Jiang H."/>
            <person name="Wu G."/>
        </authorList>
    </citation>
    <scope>NUCLEOTIDE SEQUENCE [LARGE SCALE GENOMIC DNA]</scope>
    <source>
        <strain evidence="2">cv. GZQX0401</strain>
        <tissue evidence="1">Young leaves</tissue>
    </source>
</reference>